<comment type="subcellular location">
    <subcellularLocation>
        <location evidence="1 12">Mitochondrion membrane</location>
        <topology evidence="1 12">Single-pass membrane protein</topology>
    </subcellularLocation>
</comment>
<evidence type="ECO:0000256" key="11">
    <source>
        <dbReference type="ARBA" id="ARBA00023310"/>
    </source>
</evidence>
<keyword evidence="6 12" id="KW-0375">Hydrogen ion transport</keyword>
<evidence type="ECO:0000256" key="7">
    <source>
        <dbReference type="ARBA" id="ARBA00022989"/>
    </source>
</evidence>
<evidence type="ECO:0000256" key="4">
    <source>
        <dbReference type="ARBA" id="ARBA00022547"/>
    </source>
</evidence>
<sequence>MPQLNPSPWLYIMLTSWFAFSMILQPKILTFTTTNPPSTKTSTTTTPSPWNWPWT</sequence>
<evidence type="ECO:0000256" key="14">
    <source>
        <dbReference type="SAM" id="Phobius"/>
    </source>
</evidence>
<dbReference type="EMBL" id="MN356283">
    <property type="protein sequence ID" value="QOD96437.1"/>
    <property type="molecule type" value="Genomic_DNA"/>
</dbReference>
<keyword evidence="5 12" id="KW-0812">Transmembrane</keyword>
<dbReference type="GO" id="GO:0015986">
    <property type="term" value="P:proton motive force-driven ATP synthesis"/>
    <property type="evidence" value="ECO:0007669"/>
    <property type="project" value="InterPro"/>
</dbReference>
<dbReference type="AlphaFoldDB" id="A0A7L8D9E2"/>
<dbReference type="GO" id="GO:0015078">
    <property type="term" value="F:proton transmembrane transporter activity"/>
    <property type="evidence" value="ECO:0007669"/>
    <property type="project" value="InterPro"/>
</dbReference>
<reference evidence="15" key="1">
    <citation type="submission" date="2019-08" db="EMBL/GenBank/DDBJ databases">
        <title>Densely sampling genomes across the diversity of birds increases power of comparative genomics analyses.</title>
        <authorList>
            <consortium name="B10K project Consortium"/>
            <person name="Feng S."/>
            <person name="Stiller J."/>
            <person name="Andreu-Sanchez S."/>
            <person name="Margaryan A."/>
            <person name="Chen W."/>
            <person name="Paten B."/>
            <person name="Zhang G."/>
        </authorList>
    </citation>
    <scope>NUCLEOTIDE SEQUENCE</scope>
</reference>
<feature type="region of interest" description="Disordered" evidence="13">
    <location>
        <begin position="35"/>
        <end position="55"/>
    </location>
</feature>
<dbReference type="GeneID" id="63024411"/>
<evidence type="ECO:0000256" key="2">
    <source>
        <dbReference type="ARBA" id="ARBA00008892"/>
    </source>
</evidence>
<geneLocation type="mitochondrion" evidence="15"/>
<dbReference type="InterPro" id="IPR050635">
    <property type="entry name" value="ATPase_protein_8"/>
</dbReference>
<keyword evidence="4 12" id="KW-0138">CF(0)</keyword>
<comment type="similarity">
    <text evidence="2 12">Belongs to the ATPase protein 8 family.</text>
</comment>
<evidence type="ECO:0000256" key="9">
    <source>
        <dbReference type="ARBA" id="ARBA00023128"/>
    </source>
</evidence>
<dbReference type="RefSeq" id="YP_010000538.1">
    <property type="nucleotide sequence ID" value="NC_053071.1"/>
</dbReference>
<dbReference type="PANTHER" id="PTHR39937:SF1">
    <property type="entry name" value="ATP SYNTHASE PROTEIN 8"/>
    <property type="match status" value="1"/>
</dbReference>
<evidence type="ECO:0000256" key="10">
    <source>
        <dbReference type="ARBA" id="ARBA00023136"/>
    </source>
</evidence>
<evidence type="ECO:0000256" key="12">
    <source>
        <dbReference type="RuleBase" id="RU003661"/>
    </source>
</evidence>
<evidence type="ECO:0000256" key="6">
    <source>
        <dbReference type="ARBA" id="ARBA00022781"/>
    </source>
</evidence>
<evidence type="ECO:0000256" key="8">
    <source>
        <dbReference type="ARBA" id="ARBA00023065"/>
    </source>
</evidence>
<proteinExistence type="inferred from homology"/>
<keyword evidence="9 12" id="KW-0496">Mitochondrion</keyword>
<keyword evidence="7 14" id="KW-1133">Transmembrane helix</keyword>
<name>A0A7L8D9E2_9PASS</name>
<organism evidence="15">
    <name type="scientific">Neodrepanis coruscans</name>
    <name type="common">wattled asity</name>
    <dbReference type="NCBI Taxonomy" id="254563"/>
    <lineage>
        <taxon>Eukaryota</taxon>
        <taxon>Metazoa</taxon>
        <taxon>Chordata</taxon>
        <taxon>Craniata</taxon>
        <taxon>Vertebrata</taxon>
        <taxon>Euteleostomi</taxon>
        <taxon>Archelosauria</taxon>
        <taxon>Archosauria</taxon>
        <taxon>Dinosauria</taxon>
        <taxon>Saurischia</taxon>
        <taxon>Theropoda</taxon>
        <taxon>Coelurosauria</taxon>
        <taxon>Aves</taxon>
        <taxon>Neognathae</taxon>
        <taxon>Neoaves</taxon>
        <taxon>Telluraves</taxon>
        <taxon>Australaves</taxon>
        <taxon>Passeriformes</taxon>
        <taxon>Philepittidae</taxon>
        <taxon>Neodrepanis</taxon>
    </lineage>
</organism>
<accession>A0A7L8D9E2</accession>
<keyword evidence="8 12" id="KW-0406">Ion transport</keyword>
<evidence type="ECO:0000256" key="13">
    <source>
        <dbReference type="SAM" id="MobiDB-lite"/>
    </source>
</evidence>
<gene>
    <name evidence="15" type="primary">ATP8</name>
</gene>
<dbReference type="InterPro" id="IPR001421">
    <property type="entry name" value="ATP8_metazoa"/>
</dbReference>
<protein>
    <recommendedName>
        <fullName evidence="12">ATP synthase complex subunit 8</fullName>
    </recommendedName>
</protein>
<keyword evidence="11" id="KW-0066">ATP synthesis</keyword>
<evidence type="ECO:0000256" key="1">
    <source>
        <dbReference type="ARBA" id="ARBA00004304"/>
    </source>
</evidence>
<evidence type="ECO:0000256" key="3">
    <source>
        <dbReference type="ARBA" id="ARBA00022448"/>
    </source>
</evidence>
<feature type="transmembrane region" description="Helical" evidence="14">
    <location>
        <begin position="6"/>
        <end position="24"/>
    </location>
</feature>
<evidence type="ECO:0000256" key="5">
    <source>
        <dbReference type="ARBA" id="ARBA00022692"/>
    </source>
</evidence>
<dbReference type="PANTHER" id="PTHR39937">
    <property type="entry name" value="ATP SYNTHASE PROTEIN 8"/>
    <property type="match status" value="1"/>
</dbReference>
<dbReference type="Pfam" id="PF00895">
    <property type="entry name" value="ATP-synt_8"/>
    <property type="match status" value="1"/>
</dbReference>
<dbReference type="GO" id="GO:0045259">
    <property type="term" value="C:proton-transporting ATP synthase complex"/>
    <property type="evidence" value="ECO:0007669"/>
    <property type="project" value="UniProtKB-KW"/>
</dbReference>
<dbReference type="CTD" id="4509"/>
<evidence type="ECO:0000313" key="15">
    <source>
        <dbReference type="EMBL" id="QOD96437.1"/>
    </source>
</evidence>
<keyword evidence="10 14" id="KW-0472">Membrane</keyword>
<keyword evidence="3 12" id="KW-0813">Transport</keyword>
<dbReference type="GO" id="GO:0031966">
    <property type="term" value="C:mitochondrial membrane"/>
    <property type="evidence" value="ECO:0007669"/>
    <property type="project" value="UniProtKB-SubCell"/>
</dbReference>